<dbReference type="EMBL" id="WKJZ01000001">
    <property type="protein sequence ID" value="MVW74240.1"/>
    <property type="molecule type" value="Genomic_DNA"/>
</dbReference>
<accession>A0A6I4KP00</accession>
<comment type="caution">
    <text evidence="1">The sequence shown here is derived from an EMBL/GenBank/DDBJ whole genome shotgun (WGS) entry which is preliminary data.</text>
</comment>
<evidence type="ECO:0000313" key="2">
    <source>
        <dbReference type="Proteomes" id="UP000429555"/>
    </source>
</evidence>
<dbReference type="Gene3D" id="3.30.300.20">
    <property type="match status" value="1"/>
</dbReference>
<dbReference type="RefSeq" id="WP_160343202.1">
    <property type="nucleotide sequence ID" value="NZ_WKJZ01000001.1"/>
</dbReference>
<sequence>MSESSFIRLSLQQQADYRCLLQFDDATPPLLADEPPPLGQNAGPSPVQLLLSAVANCLTDSLLFALRKFKQQAEPLSCRASAEVGRNAENRLRVLAIEVELQLGSPAEGLEHLGRILDQFEGFCTVSQSVAGAIPIQLRVLDSQGQLLKGPKA</sequence>
<name>A0A6I4KP00_9PSED</name>
<proteinExistence type="predicted"/>
<dbReference type="Pfam" id="PF02566">
    <property type="entry name" value="OsmC"/>
    <property type="match status" value="1"/>
</dbReference>
<dbReference type="Proteomes" id="UP000429555">
    <property type="component" value="Unassembled WGS sequence"/>
</dbReference>
<protein>
    <submittedName>
        <fullName evidence="1">OsmC family peroxiredoxin</fullName>
    </submittedName>
</protein>
<dbReference type="InterPro" id="IPR036102">
    <property type="entry name" value="OsmC/Ohrsf"/>
</dbReference>
<reference evidence="1 2" key="1">
    <citation type="submission" date="2019-11" db="EMBL/GenBank/DDBJ databases">
        <title>Pseudomonas flavidum sp. nov., isolated from Baiyang Lake.</title>
        <authorList>
            <person name="Zhao Y."/>
        </authorList>
    </citation>
    <scope>NUCLEOTIDE SEQUENCE [LARGE SCALE GENOMIC DNA]</scope>
    <source>
        <strain evidence="2">R-22-3 w-18</strain>
    </source>
</reference>
<keyword evidence="2" id="KW-1185">Reference proteome</keyword>
<evidence type="ECO:0000313" key="1">
    <source>
        <dbReference type="EMBL" id="MVW74240.1"/>
    </source>
</evidence>
<gene>
    <name evidence="1" type="ORF">GJV18_02810</name>
</gene>
<dbReference type="SUPFAM" id="SSF82784">
    <property type="entry name" value="OsmC-like"/>
    <property type="match status" value="1"/>
</dbReference>
<organism evidence="1 2">
    <name type="scientific">Pseudomonas xionganensis</name>
    <dbReference type="NCBI Taxonomy" id="2654845"/>
    <lineage>
        <taxon>Bacteria</taxon>
        <taxon>Pseudomonadati</taxon>
        <taxon>Pseudomonadota</taxon>
        <taxon>Gammaproteobacteria</taxon>
        <taxon>Pseudomonadales</taxon>
        <taxon>Pseudomonadaceae</taxon>
        <taxon>Pseudomonas</taxon>
    </lineage>
</organism>
<dbReference type="AlphaFoldDB" id="A0A6I4KP00"/>
<dbReference type="InterPro" id="IPR003718">
    <property type="entry name" value="OsmC/Ohr_fam"/>
</dbReference>
<dbReference type="InterPro" id="IPR015946">
    <property type="entry name" value="KH_dom-like_a/b"/>
</dbReference>